<evidence type="ECO:0000256" key="1">
    <source>
        <dbReference type="SAM" id="SignalP"/>
    </source>
</evidence>
<protein>
    <submittedName>
        <fullName evidence="2">Uncharacterized protein</fullName>
    </submittedName>
</protein>
<feature type="signal peptide" evidence="1">
    <location>
        <begin position="1"/>
        <end position="31"/>
    </location>
</feature>
<feature type="chain" id="PRO_5044806997" evidence="1">
    <location>
        <begin position="32"/>
        <end position="233"/>
    </location>
</feature>
<evidence type="ECO:0000313" key="2">
    <source>
        <dbReference type="EMBL" id="KAL3802044.1"/>
    </source>
</evidence>
<name>A0ABD3QNN0_9STRA</name>
<keyword evidence="1" id="KW-0732">Signal</keyword>
<organism evidence="2 3">
    <name type="scientific">Cyclotella cryptica</name>
    <dbReference type="NCBI Taxonomy" id="29204"/>
    <lineage>
        <taxon>Eukaryota</taxon>
        <taxon>Sar</taxon>
        <taxon>Stramenopiles</taxon>
        <taxon>Ochrophyta</taxon>
        <taxon>Bacillariophyta</taxon>
        <taxon>Coscinodiscophyceae</taxon>
        <taxon>Thalassiosirophycidae</taxon>
        <taxon>Stephanodiscales</taxon>
        <taxon>Stephanodiscaceae</taxon>
        <taxon>Cyclotella</taxon>
    </lineage>
</organism>
<evidence type="ECO:0000313" key="3">
    <source>
        <dbReference type="Proteomes" id="UP001516023"/>
    </source>
</evidence>
<comment type="caution">
    <text evidence="2">The sequence shown here is derived from an EMBL/GenBank/DDBJ whole genome shotgun (WGS) entry which is preliminary data.</text>
</comment>
<accession>A0ABD3QNN0</accession>
<proteinExistence type="predicted"/>
<dbReference type="Proteomes" id="UP001516023">
    <property type="component" value="Unassembled WGS sequence"/>
</dbReference>
<gene>
    <name evidence="2" type="ORF">HJC23_010800</name>
</gene>
<dbReference type="AlphaFoldDB" id="A0ABD3QNN0"/>
<sequence>MAAMKSFPPTTRRRHLPALLTFLSLANLATSWTPPSTNPPSLPHNHVTSRRTLLQTTAPTTLLLLLLPPPPPSNALPTSSLTPTQQKDITNLQRGYTRLQYLLTHWEAETTLCQTGQETTFDNRCQRTPTKVMEYLGYKSTSDPLFRADVVLSERLRPLVPDERMEEYLEAVEEYGRNAEEANGMAFVSSWGEANPGGGKDRVELFIERSRRNVVRSRDCLGVVLEILGVPVP</sequence>
<dbReference type="EMBL" id="JABMIG020000022">
    <property type="protein sequence ID" value="KAL3802044.1"/>
    <property type="molecule type" value="Genomic_DNA"/>
</dbReference>
<keyword evidence="3" id="KW-1185">Reference proteome</keyword>
<reference evidence="2 3" key="1">
    <citation type="journal article" date="2020" name="G3 (Bethesda)">
        <title>Improved Reference Genome for Cyclotella cryptica CCMP332, a Model for Cell Wall Morphogenesis, Salinity Adaptation, and Lipid Production in Diatoms (Bacillariophyta).</title>
        <authorList>
            <person name="Roberts W.R."/>
            <person name="Downey K.M."/>
            <person name="Ruck E.C."/>
            <person name="Traller J.C."/>
            <person name="Alverson A.J."/>
        </authorList>
    </citation>
    <scope>NUCLEOTIDE SEQUENCE [LARGE SCALE GENOMIC DNA]</scope>
    <source>
        <strain evidence="2 3">CCMP332</strain>
    </source>
</reference>